<keyword evidence="1" id="KW-1185">Reference proteome</keyword>
<protein>
    <submittedName>
        <fullName evidence="2">DUF432 domain-containing protein</fullName>
    </submittedName>
</protein>
<sequence>MGAILSRFLNLVLPSSRSRDPAAVFTNNPEYAMPRPDALVIEFSDDNRFLAKLGSKEVVKGDQTICCRRTEGRVNVNLYPIDTTPDPTDTVIYGFPTLFAIADRPDESITYPTFDTYRSPNGTFYIVLKDNTNVSLILTFALLIDVIFQSAKVELVSLKIPIEIGMIQIIFPQYSVVLRDGIQDISNNVGIDVLY</sequence>
<proteinExistence type="predicted"/>
<reference evidence="1" key="1">
    <citation type="journal article" date="2013" name="Genetics">
        <title>The draft genome and transcriptome of Panagrellus redivivus are shaped by the harsh demands of a free-living lifestyle.</title>
        <authorList>
            <person name="Srinivasan J."/>
            <person name="Dillman A.R."/>
            <person name="Macchietto M.G."/>
            <person name="Heikkinen L."/>
            <person name="Lakso M."/>
            <person name="Fracchia K.M."/>
            <person name="Antoshechkin I."/>
            <person name="Mortazavi A."/>
            <person name="Wong G."/>
            <person name="Sternberg P.W."/>
        </authorList>
    </citation>
    <scope>NUCLEOTIDE SEQUENCE [LARGE SCALE GENOMIC DNA]</scope>
    <source>
        <strain evidence="1">MT8872</strain>
    </source>
</reference>
<reference evidence="2" key="2">
    <citation type="submission" date="2020-10" db="UniProtKB">
        <authorList>
            <consortium name="WormBaseParasite"/>
        </authorList>
    </citation>
    <scope>IDENTIFICATION</scope>
</reference>
<accession>A0A7E4UQB7</accession>
<name>A0A7E4UQB7_PANRE</name>
<evidence type="ECO:0000313" key="1">
    <source>
        <dbReference type="Proteomes" id="UP000492821"/>
    </source>
</evidence>
<evidence type="ECO:0000313" key="2">
    <source>
        <dbReference type="WBParaSite" id="Pan_g11543.t1"/>
    </source>
</evidence>
<organism evidence="1 2">
    <name type="scientific">Panagrellus redivivus</name>
    <name type="common">Microworm</name>
    <dbReference type="NCBI Taxonomy" id="6233"/>
    <lineage>
        <taxon>Eukaryota</taxon>
        <taxon>Metazoa</taxon>
        <taxon>Ecdysozoa</taxon>
        <taxon>Nematoda</taxon>
        <taxon>Chromadorea</taxon>
        <taxon>Rhabditida</taxon>
        <taxon>Tylenchina</taxon>
        <taxon>Panagrolaimomorpha</taxon>
        <taxon>Panagrolaimoidea</taxon>
        <taxon>Panagrolaimidae</taxon>
        <taxon>Panagrellus</taxon>
    </lineage>
</organism>
<dbReference type="AlphaFoldDB" id="A0A7E4UQB7"/>
<dbReference type="WBParaSite" id="Pan_g11543.t1">
    <property type="protein sequence ID" value="Pan_g11543.t1"/>
    <property type="gene ID" value="Pan_g11543"/>
</dbReference>
<dbReference type="Proteomes" id="UP000492821">
    <property type="component" value="Unassembled WGS sequence"/>
</dbReference>